<organism evidence="1 2">
    <name type="scientific">Galerina marginata (strain CBS 339.88)</name>
    <dbReference type="NCBI Taxonomy" id="685588"/>
    <lineage>
        <taxon>Eukaryota</taxon>
        <taxon>Fungi</taxon>
        <taxon>Dikarya</taxon>
        <taxon>Basidiomycota</taxon>
        <taxon>Agaricomycotina</taxon>
        <taxon>Agaricomycetes</taxon>
        <taxon>Agaricomycetidae</taxon>
        <taxon>Agaricales</taxon>
        <taxon>Agaricineae</taxon>
        <taxon>Strophariaceae</taxon>
        <taxon>Galerina</taxon>
    </lineage>
</organism>
<evidence type="ECO:0000313" key="1">
    <source>
        <dbReference type="EMBL" id="KDR77880.1"/>
    </source>
</evidence>
<gene>
    <name evidence="1" type="ORF">GALMADRAFT_1292835</name>
</gene>
<evidence type="ECO:0000313" key="2">
    <source>
        <dbReference type="Proteomes" id="UP000027222"/>
    </source>
</evidence>
<accession>A0A067T3Y3</accession>
<dbReference type="AlphaFoldDB" id="A0A067T3Y3"/>
<keyword evidence="2" id="KW-1185">Reference proteome</keyword>
<reference evidence="2" key="1">
    <citation type="journal article" date="2014" name="Proc. Natl. Acad. Sci. U.S.A.">
        <title>Extensive sampling of basidiomycete genomes demonstrates inadequacy of the white-rot/brown-rot paradigm for wood decay fungi.</title>
        <authorList>
            <person name="Riley R."/>
            <person name="Salamov A.A."/>
            <person name="Brown D.W."/>
            <person name="Nagy L.G."/>
            <person name="Floudas D."/>
            <person name="Held B.W."/>
            <person name="Levasseur A."/>
            <person name="Lombard V."/>
            <person name="Morin E."/>
            <person name="Otillar R."/>
            <person name="Lindquist E.A."/>
            <person name="Sun H."/>
            <person name="LaButti K.M."/>
            <person name="Schmutz J."/>
            <person name="Jabbour D."/>
            <person name="Luo H."/>
            <person name="Baker S.E."/>
            <person name="Pisabarro A.G."/>
            <person name="Walton J.D."/>
            <person name="Blanchette R.A."/>
            <person name="Henrissat B."/>
            <person name="Martin F."/>
            <person name="Cullen D."/>
            <person name="Hibbett D.S."/>
            <person name="Grigoriev I.V."/>
        </authorList>
    </citation>
    <scope>NUCLEOTIDE SEQUENCE [LARGE SCALE GENOMIC DNA]</scope>
    <source>
        <strain evidence="2">CBS 339.88</strain>
    </source>
</reference>
<name>A0A067T3Y3_GALM3</name>
<dbReference type="HOGENOM" id="CLU_1447793_0_0_1"/>
<protein>
    <submittedName>
        <fullName evidence="1">Uncharacterized protein</fullName>
    </submittedName>
</protein>
<dbReference type="Proteomes" id="UP000027222">
    <property type="component" value="Unassembled WGS sequence"/>
</dbReference>
<sequence>MTLPMLIPTLHVMVSFQLPLPHSQFLESTSQRLRSRAKRGHEPESKLRMEMSIRRTTFSRREKTRLRGGLRVWVWFRPWTAPAPVTVVRHETWGWSWWSHETVGTRSGDGIPPRSLLTRVHGRCYNCRCKHGIGQGNSIECISDVYEPEGPIQVTKAEGPQTKLTTTCPLPNVKVAGPTMKITRRLA</sequence>
<proteinExistence type="predicted"/>
<dbReference type="EMBL" id="KL142375">
    <property type="protein sequence ID" value="KDR77880.1"/>
    <property type="molecule type" value="Genomic_DNA"/>
</dbReference>